<evidence type="ECO:0000259" key="6">
    <source>
        <dbReference type="PROSITE" id="PS51011"/>
    </source>
</evidence>
<feature type="region of interest" description="Disordered" evidence="5">
    <location>
        <begin position="1340"/>
        <end position="1387"/>
    </location>
</feature>
<accession>A0A3S1C470</accession>
<feature type="compositionally biased region" description="Polar residues" evidence="5">
    <location>
        <begin position="772"/>
        <end position="782"/>
    </location>
</feature>
<dbReference type="Gene3D" id="1.10.10.10">
    <property type="entry name" value="Winged helix-like DNA-binding domain superfamily/Winged helix DNA-binding domain"/>
    <property type="match status" value="1"/>
</dbReference>
<dbReference type="InterPro" id="IPR036431">
    <property type="entry name" value="ARID_dom_sf"/>
</dbReference>
<dbReference type="InterPro" id="IPR016024">
    <property type="entry name" value="ARM-type_fold"/>
</dbReference>
<dbReference type="PROSITE" id="PS51011">
    <property type="entry name" value="ARID"/>
    <property type="match status" value="1"/>
</dbReference>
<dbReference type="InterPro" id="IPR013087">
    <property type="entry name" value="Znf_C2H2_type"/>
</dbReference>
<dbReference type="InterPro" id="IPR036388">
    <property type="entry name" value="WH-like_DNA-bd_sf"/>
</dbReference>
<evidence type="ECO:0000256" key="1">
    <source>
        <dbReference type="ARBA" id="ARBA00022853"/>
    </source>
</evidence>
<protein>
    <recommendedName>
        <fullName evidence="6">ARID domain-containing protein</fullName>
    </recommendedName>
</protein>
<evidence type="ECO:0000256" key="4">
    <source>
        <dbReference type="ARBA" id="ARBA00023242"/>
    </source>
</evidence>
<dbReference type="OrthoDB" id="338531at2759"/>
<evidence type="ECO:0000313" key="8">
    <source>
        <dbReference type="Proteomes" id="UP000271974"/>
    </source>
</evidence>
<keyword evidence="8" id="KW-1185">Reference proteome</keyword>
<feature type="region of interest" description="Disordered" evidence="5">
    <location>
        <begin position="958"/>
        <end position="978"/>
    </location>
</feature>
<reference evidence="7 8" key="1">
    <citation type="submission" date="2019-01" db="EMBL/GenBank/DDBJ databases">
        <title>A draft genome assembly of the solar-powered sea slug Elysia chlorotica.</title>
        <authorList>
            <person name="Cai H."/>
            <person name="Li Q."/>
            <person name="Fang X."/>
            <person name="Li J."/>
            <person name="Curtis N.E."/>
            <person name="Altenburger A."/>
            <person name="Shibata T."/>
            <person name="Feng M."/>
            <person name="Maeda T."/>
            <person name="Schwartz J.A."/>
            <person name="Shigenobu S."/>
            <person name="Lundholm N."/>
            <person name="Nishiyama T."/>
            <person name="Yang H."/>
            <person name="Hasebe M."/>
            <person name="Li S."/>
            <person name="Pierce S.K."/>
            <person name="Wang J."/>
        </authorList>
    </citation>
    <scope>NUCLEOTIDE SEQUENCE [LARGE SCALE GENOMIC DNA]</scope>
    <source>
        <strain evidence="7">EC2010</strain>
        <tissue evidence="7">Whole organism of an adult</tissue>
    </source>
</reference>
<keyword evidence="4" id="KW-0539">Nucleus</keyword>
<dbReference type="InterPro" id="IPR052406">
    <property type="entry name" value="Chromatin_Remodeling_Comp"/>
</dbReference>
<gene>
    <name evidence="7" type="ORF">EGW08_009736</name>
</gene>
<feature type="compositionally biased region" description="Basic and acidic residues" evidence="5">
    <location>
        <begin position="1369"/>
        <end position="1387"/>
    </location>
</feature>
<keyword evidence="1" id="KW-0156">Chromatin regulator</keyword>
<feature type="compositionally biased region" description="Polar residues" evidence="5">
    <location>
        <begin position="1340"/>
        <end position="1355"/>
    </location>
</feature>
<dbReference type="GO" id="GO:0006355">
    <property type="term" value="P:regulation of DNA-templated transcription"/>
    <property type="evidence" value="ECO:0007669"/>
    <property type="project" value="InterPro"/>
</dbReference>
<feature type="compositionally biased region" description="Polar residues" evidence="5">
    <location>
        <begin position="963"/>
        <end position="977"/>
    </location>
</feature>
<evidence type="ECO:0000256" key="2">
    <source>
        <dbReference type="ARBA" id="ARBA00023015"/>
    </source>
</evidence>
<sequence length="1892" mass="205624">MAEDKEEIMEGTVDEDPSSEYEKQRISFISDLKRFNANRGTPFDRVPEIAGDEIDLYHLYQRVTALGGWQKVNFGDLWEDFLEDFGLPNGCVNAAQALKNVYFRYLNLYEKVNFLGEDPDVKDHDEEDGPTRKKVCLPIETIPLNYNYNQHKLSDAQRQHCNLSTELYVQKEYEKLEMSLRSGLPNEVDMAINVCVLLSTEGRHCMQLEKTCQLLRLLMAHVAVFEEDTFDLQELYHRCWMPSGDRNFLRFWFETVDHPRAKPLITFGGQPYKQKEMVGNSVLNLGRDLGTLDSEGQRVLQLAVFLHNLSFEESNQKILAENYLVFKFLMLSLHSTYDGLRQIALDTIANLSCEITVDGFADMESGLIMDTLNDALFSDDRFFLVRGMEMLGKLSQIGKNSDILLDQLREETYKRLVDLLTVQDIQLIVHTLEALYKLSKIGEPFTTKIAKVHKAISVLISLITIEAQSFGPGSLVGIKVVEYIPPTHVGPGGELDPARKPTTVIQPINPDSINIYQVPAGSALGLNSNSEKSVVAKPAEAPKPPPPPPPLTDIHTTTSSWLNATFELKKKSKVNQVELFSDYLQFCRKFGITNAMSSAEFLHLVKVIFHQCEVISINRKNGDNDVFLEGLCKRSTQKPFAVTTLPPEKVRNPVSVNVSPKQSQAHTVDSLFHTPTLRQRLMEPPRVPLSPHRYPHPGATSSASPMSTPSSSVQASSKVVTSPLVSKGSRPQVNTSAKIIPSAQTRAGPVSPLANSSTSAEDAKSDLKDAPASQQRLLASHTHPSIQQALQLEQAADVQSVKSLLAKKLSHAGSPSEVDRSLAAVPANTMSSGVNSGQTAVLESGFHSQPIPATAQPIFRVSNPPVEIHQHQPHVTPLSTSQSIHTQHHTLTTSLPPAASSNLTAPVGRYVIAQPSLSVTSTVGNSAISTGLINSVYSHNSHQVGVEVQQNLNQNSILSSQNHGSQSAHHTSPQIVPNNVQQNGQVTQVGTFLSAQSQQSAHVQIRPSSTTPVLGNNFVTPNPSHFLQNQPQNGPPQLKSSFPASSVKQMTVGQQQQSTVNFVQGTVSPGGLLRAASPGMPLTGQQLPCNTVAVQGPSLTQAISSPAVAALLTSNNPQGSSQMIISSPMLGGNAQGQIVTRPAQQQQQVPTTVVIQTPPGTIVMPSRQMQGGTVSFIVPPQYRQGSPVTFIQQQPPAAAGGTGGVNMLSSLALANSGAGGQSLPAQQTQIVLATPGQTIPMGMQLSSLQGNTIIRNHPVGINSMQQQPQQHNYVIQASSSQLSSTSASSLPSSTYQIVAQQTPAAVAGTLVSNINSESQQTRSEVIHQSSMPSVVMQQVQCNGSSHDQNNSQTFDSLVVNDTPPSPSLKPEKEMVNGKGSHSDLDTEHIKSGFKLGGKVNGLIHSSVTEHGTEVSPTPTQTNANSHGTVLVNGCVSSSSLPNQNANIPIQGLQIRSAGGIVNGVSQNPTIGPQHQLENGFQSHQQQQSVVIQQSQLPSLNAQAPLQQRQLLPSQQAQLPLQTSATQVNLHQVQNQVVHIQQAQQQPSQQAPQFQRIVSVRPAQPGNHQALQATGVIRPRISTLSCPMDQQQQQQQLQQSLQAGPRPAGLPRSGSAPIGEAAGHVNSVTNTPTRGANRMPNASVPLAGKKRPTPAKAVGTTPVSETASRLRKKKPNEVVVTPGSVQTRKQAQGQKSVHIAMQYMCEWGSCRKCFSTARLVLIHVFKQHVPHYDSSCQWMACEKLVRKRWSLISHIQDHHCSEMAMRAACQRRYTALQQKASGATPTPPPPAPTPMIYPPDAAMQAIRRFSVKQPYSEFAEQREGPVSKHIRLTSALILRNICHASSYGRQLVRQHEEVLSYNTMSVVESSTALSHCLWEISQCCDKDPYDISS</sequence>
<dbReference type="GO" id="GO:0003677">
    <property type="term" value="F:DNA binding"/>
    <property type="evidence" value="ECO:0007669"/>
    <property type="project" value="InterPro"/>
</dbReference>
<dbReference type="PANTHER" id="PTHR22970">
    <property type="entry name" value="AT-RICH INTERACTIVE DOMAIN-CONTAINING PROTEIN 2"/>
    <property type="match status" value="1"/>
</dbReference>
<dbReference type="SMART" id="SM00355">
    <property type="entry name" value="ZnF_C2H2"/>
    <property type="match status" value="2"/>
</dbReference>
<evidence type="ECO:0000256" key="5">
    <source>
        <dbReference type="SAM" id="MobiDB-lite"/>
    </source>
</evidence>
<proteinExistence type="predicted"/>
<organism evidence="7 8">
    <name type="scientific">Elysia chlorotica</name>
    <name type="common">Eastern emerald elysia</name>
    <name type="synonym">Sea slug</name>
    <dbReference type="NCBI Taxonomy" id="188477"/>
    <lineage>
        <taxon>Eukaryota</taxon>
        <taxon>Metazoa</taxon>
        <taxon>Spiralia</taxon>
        <taxon>Lophotrochozoa</taxon>
        <taxon>Mollusca</taxon>
        <taxon>Gastropoda</taxon>
        <taxon>Heterobranchia</taxon>
        <taxon>Euthyneura</taxon>
        <taxon>Panpulmonata</taxon>
        <taxon>Sacoglossa</taxon>
        <taxon>Placobranchoidea</taxon>
        <taxon>Plakobranchidae</taxon>
        <taxon>Elysia</taxon>
    </lineage>
</organism>
<feature type="region of interest" description="Disordered" evidence="5">
    <location>
        <begin position="1584"/>
        <end position="1668"/>
    </location>
</feature>
<feature type="compositionally biased region" description="Acidic residues" evidence="5">
    <location>
        <begin position="1"/>
        <end position="19"/>
    </location>
</feature>
<evidence type="ECO:0000313" key="7">
    <source>
        <dbReference type="EMBL" id="RUS82522.1"/>
    </source>
</evidence>
<keyword evidence="2" id="KW-0805">Transcription regulation</keyword>
<dbReference type="SMART" id="SM00501">
    <property type="entry name" value="BRIGHT"/>
    <property type="match status" value="1"/>
</dbReference>
<dbReference type="InterPro" id="IPR011989">
    <property type="entry name" value="ARM-like"/>
</dbReference>
<dbReference type="Pfam" id="PF02257">
    <property type="entry name" value="RFX_DNA_binding"/>
    <property type="match status" value="1"/>
</dbReference>
<name>A0A3S1C470_ELYCH</name>
<dbReference type="SUPFAM" id="SSF46774">
    <property type="entry name" value="ARID-like"/>
    <property type="match status" value="1"/>
</dbReference>
<dbReference type="PANTHER" id="PTHR22970:SF14">
    <property type="entry name" value="AT-RICH INTERACTIVE DOMAIN-CONTAINING PROTEIN 2"/>
    <property type="match status" value="1"/>
</dbReference>
<dbReference type="SMART" id="SM01014">
    <property type="entry name" value="ARID"/>
    <property type="match status" value="1"/>
</dbReference>
<dbReference type="GO" id="GO:0006325">
    <property type="term" value="P:chromatin organization"/>
    <property type="evidence" value="ECO:0007669"/>
    <property type="project" value="UniProtKB-KW"/>
</dbReference>
<feature type="compositionally biased region" description="Polar residues" evidence="5">
    <location>
        <begin position="729"/>
        <end position="745"/>
    </location>
</feature>
<keyword evidence="3" id="KW-0804">Transcription</keyword>
<dbReference type="InterPro" id="IPR003150">
    <property type="entry name" value="DNA-bd_RFX"/>
</dbReference>
<feature type="compositionally biased region" description="Low complexity" evidence="5">
    <location>
        <begin position="1589"/>
        <end position="1601"/>
    </location>
</feature>
<dbReference type="PROSITE" id="PS00028">
    <property type="entry name" value="ZINC_FINGER_C2H2_1"/>
    <property type="match status" value="2"/>
</dbReference>
<dbReference type="InterPro" id="IPR001606">
    <property type="entry name" value="ARID_dom"/>
</dbReference>
<dbReference type="EMBL" id="RQTK01000283">
    <property type="protein sequence ID" value="RUS82522.1"/>
    <property type="molecule type" value="Genomic_DNA"/>
</dbReference>
<feature type="domain" description="ARID" evidence="6">
    <location>
        <begin position="22"/>
        <end position="114"/>
    </location>
</feature>
<comment type="caution">
    <text evidence="7">The sequence shown here is derived from an EMBL/GenBank/DDBJ whole genome shotgun (WGS) entry which is preliminary data.</text>
</comment>
<feature type="region of interest" description="Disordered" evidence="5">
    <location>
        <begin position="1"/>
        <end position="20"/>
    </location>
</feature>
<dbReference type="STRING" id="188477.A0A3S1C470"/>
<dbReference type="Pfam" id="PF01388">
    <property type="entry name" value="ARID"/>
    <property type="match status" value="1"/>
</dbReference>
<dbReference type="SUPFAM" id="SSF48371">
    <property type="entry name" value="ARM repeat"/>
    <property type="match status" value="1"/>
</dbReference>
<dbReference type="Gene3D" id="1.25.10.10">
    <property type="entry name" value="Leucine-rich Repeat Variant"/>
    <property type="match status" value="1"/>
</dbReference>
<dbReference type="Gene3D" id="1.10.150.60">
    <property type="entry name" value="ARID DNA-binding domain"/>
    <property type="match status" value="1"/>
</dbReference>
<dbReference type="Proteomes" id="UP000271974">
    <property type="component" value="Unassembled WGS sequence"/>
</dbReference>
<evidence type="ECO:0000256" key="3">
    <source>
        <dbReference type="ARBA" id="ARBA00023163"/>
    </source>
</evidence>
<feature type="compositionally biased region" description="Low complexity" evidence="5">
    <location>
        <begin position="697"/>
        <end position="722"/>
    </location>
</feature>
<feature type="region of interest" description="Disordered" evidence="5">
    <location>
        <begin position="685"/>
        <end position="782"/>
    </location>
</feature>